<dbReference type="SMART" id="SM00342">
    <property type="entry name" value="HTH_ARAC"/>
    <property type="match status" value="1"/>
</dbReference>
<dbReference type="PROSITE" id="PS00041">
    <property type="entry name" value="HTH_ARAC_FAMILY_1"/>
    <property type="match status" value="1"/>
</dbReference>
<comment type="caution">
    <text evidence="5">The sequence shown here is derived from an EMBL/GenBank/DDBJ whole genome shotgun (WGS) entry which is preliminary data.</text>
</comment>
<dbReference type="InterPro" id="IPR018062">
    <property type="entry name" value="HTH_AraC-typ_CS"/>
</dbReference>
<gene>
    <name evidence="5" type="ORF">A3860_31520</name>
</gene>
<dbReference type="SUPFAM" id="SSF46689">
    <property type="entry name" value="Homeodomain-like"/>
    <property type="match status" value="2"/>
</dbReference>
<keyword evidence="6" id="KW-1185">Reference proteome</keyword>
<organism evidence="5 6">
    <name type="scientific">Niastella vici</name>
    <dbReference type="NCBI Taxonomy" id="1703345"/>
    <lineage>
        <taxon>Bacteria</taxon>
        <taxon>Pseudomonadati</taxon>
        <taxon>Bacteroidota</taxon>
        <taxon>Chitinophagia</taxon>
        <taxon>Chitinophagales</taxon>
        <taxon>Chitinophagaceae</taxon>
        <taxon>Niastella</taxon>
    </lineage>
</organism>
<keyword evidence="1" id="KW-0805">Transcription regulation</keyword>
<dbReference type="Proteomes" id="UP000192796">
    <property type="component" value="Unassembled WGS sequence"/>
</dbReference>
<dbReference type="STRING" id="1703345.A3860_31520"/>
<dbReference type="PANTHER" id="PTHR43280">
    <property type="entry name" value="ARAC-FAMILY TRANSCRIPTIONAL REGULATOR"/>
    <property type="match status" value="1"/>
</dbReference>
<name>A0A1V9FTY8_9BACT</name>
<dbReference type="GO" id="GO:0043565">
    <property type="term" value="F:sequence-specific DNA binding"/>
    <property type="evidence" value="ECO:0007669"/>
    <property type="project" value="InterPro"/>
</dbReference>
<dbReference type="Gene3D" id="1.10.10.60">
    <property type="entry name" value="Homeodomain-like"/>
    <property type="match status" value="2"/>
</dbReference>
<reference evidence="5 6" key="1">
    <citation type="submission" date="2016-03" db="EMBL/GenBank/DDBJ databases">
        <title>Niastella vici sp. nov., isolated from farmland soil.</title>
        <authorList>
            <person name="Chen L."/>
            <person name="Wang D."/>
            <person name="Yang S."/>
            <person name="Wang G."/>
        </authorList>
    </citation>
    <scope>NUCLEOTIDE SEQUENCE [LARGE SCALE GENOMIC DNA]</scope>
    <source>
        <strain evidence="5 6">DJ57</strain>
    </source>
</reference>
<dbReference type="PROSITE" id="PS01124">
    <property type="entry name" value="HTH_ARAC_FAMILY_2"/>
    <property type="match status" value="1"/>
</dbReference>
<dbReference type="GO" id="GO:0003700">
    <property type="term" value="F:DNA-binding transcription factor activity"/>
    <property type="evidence" value="ECO:0007669"/>
    <property type="project" value="InterPro"/>
</dbReference>
<evidence type="ECO:0000259" key="4">
    <source>
        <dbReference type="PROSITE" id="PS01124"/>
    </source>
</evidence>
<dbReference type="InterPro" id="IPR009057">
    <property type="entry name" value="Homeodomain-like_sf"/>
</dbReference>
<protein>
    <recommendedName>
        <fullName evidence="4">HTH araC/xylS-type domain-containing protein</fullName>
    </recommendedName>
</protein>
<dbReference type="PANTHER" id="PTHR43280:SF2">
    <property type="entry name" value="HTH-TYPE TRANSCRIPTIONAL REGULATOR EXSA"/>
    <property type="match status" value="1"/>
</dbReference>
<evidence type="ECO:0000256" key="2">
    <source>
        <dbReference type="ARBA" id="ARBA00023125"/>
    </source>
</evidence>
<evidence type="ECO:0000313" key="5">
    <source>
        <dbReference type="EMBL" id="OQP61791.1"/>
    </source>
</evidence>
<dbReference type="AlphaFoldDB" id="A0A1V9FTY8"/>
<dbReference type="OrthoDB" id="799767at2"/>
<accession>A0A1V9FTY8</accession>
<dbReference type="InterPro" id="IPR018060">
    <property type="entry name" value="HTH_AraC"/>
</dbReference>
<evidence type="ECO:0000256" key="3">
    <source>
        <dbReference type="ARBA" id="ARBA00023163"/>
    </source>
</evidence>
<dbReference type="EMBL" id="LVYD01000056">
    <property type="protein sequence ID" value="OQP61791.1"/>
    <property type="molecule type" value="Genomic_DNA"/>
</dbReference>
<dbReference type="RefSeq" id="WP_081150585.1">
    <property type="nucleotide sequence ID" value="NZ_LVYD01000056.1"/>
</dbReference>
<feature type="domain" description="HTH araC/xylS-type" evidence="4">
    <location>
        <begin position="17"/>
        <end position="114"/>
    </location>
</feature>
<keyword evidence="2" id="KW-0238">DNA-binding</keyword>
<dbReference type="Pfam" id="PF12833">
    <property type="entry name" value="HTH_18"/>
    <property type="match status" value="1"/>
</dbReference>
<evidence type="ECO:0000256" key="1">
    <source>
        <dbReference type="ARBA" id="ARBA00023015"/>
    </source>
</evidence>
<proteinExistence type="predicted"/>
<sequence length="122" mass="14363">MQYLTIQREKQVLAKAEEIKAFLENNYQDNHDYTFLAKKFGMNSNSLSIAFRILTNSSIHEYLTKVRIERAKKLLTTTDLHVTYIAARVGLDKTNLNIHFKRHTGMTPLQWRKNEILHQQTN</sequence>
<keyword evidence="3" id="KW-0804">Transcription</keyword>
<evidence type="ECO:0000313" key="6">
    <source>
        <dbReference type="Proteomes" id="UP000192796"/>
    </source>
</evidence>